<evidence type="ECO:0000313" key="2">
    <source>
        <dbReference type="EMBL" id="RFU35777.1"/>
    </source>
</evidence>
<evidence type="ECO:0000313" key="3">
    <source>
        <dbReference type="Proteomes" id="UP000258309"/>
    </source>
</evidence>
<organism evidence="2 3">
    <name type="scientific">Scytalidium lignicola</name>
    <name type="common">Hyphomycete</name>
    <dbReference type="NCBI Taxonomy" id="5539"/>
    <lineage>
        <taxon>Eukaryota</taxon>
        <taxon>Fungi</taxon>
        <taxon>Dikarya</taxon>
        <taxon>Ascomycota</taxon>
        <taxon>Pezizomycotina</taxon>
        <taxon>Leotiomycetes</taxon>
        <taxon>Leotiomycetes incertae sedis</taxon>
        <taxon>Scytalidium</taxon>
    </lineage>
</organism>
<accession>A0A3E2HR17</accession>
<dbReference type="AlphaFoldDB" id="A0A3E2HR17"/>
<dbReference type="OrthoDB" id="2308815at2759"/>
<dbReference type="PANTHER" id="PTHR48228:SF4">
    <property type="entry name" value="BLR3030 PROTEIN"/>
    <property type="match status" value="1"/>
</dbReference>
<feature type="non-terminal residue" evidence="2">
    <location>
        <position position="493"/>
    </location>
</feature>
<feature type="non-terminal residue" evidence="2">
    <location>
        <position position="1"/>
    </location>
</feature>
<dbReference type="InterPro" id="IPR023606">
    <property type="entry name" value="CoA-Trfase_III_dom_1_sf"/>
</dbReference>
<keyword evidence="3" id="KW-1185">Reference proteome</keyword>
<dbReference type="InterPro" id="IPR050509">
    <property type="entry name" value="CoA-transferase_III"/>
</dbReference>
<dbReference type="EMBL" id="NCSJ02000005">
    <property type="protein sequence ID" value="RFU35777.1"/>
    <property type="molecule type" value="Genomic_DNA"/>
</dbReference>
<name>A0A3E2HR17_SCYLI</name>
<comment type="caution">
    <text evidence="2">The sequence shown here is derived from an EMBL/GenBank/DDBJ whole genome shotgun (WGS) entry which is preliminary data.</text>
</comment>
<dbReference type="Gene3D" id="3.40.50.10540">
    <property type="entry name" value="Crotonobetainyl-coa:carnitine coa-transferase, domain 1"/>
    <property type="match status" value="1"/>
</dbReference>
<dbReference type="SUPFAM" id="SSF89796">
    <property type="entry name" value="CoA-transferase family III (CaiB/BaiF)"/>
    <property type="match status" value="2"/>
</dbReference>
<proteinExistence type="inferred from homology"/>
<evidence type="ECO:0000256" key="1">
    <source>
        <dbReference type="ARBA" id="ARBA00008383"/>
    </source>
</evidence>
<reference evidence="2 3" key="1">
    <citation type="submission" date="2018-05" db="EMBL/GenBank/DDBJ databases">
        <title>Draft genome sequence of Scytalidium lignicola DSM 105466, a ubiquitous saprotrophic fungus.</title>
        <authorList>
            <person name="Buettner E."/>
            <person name="Gebauer A.M."/>
            <person name="Hofrichter M."/>
            <person name="Liers C."/>
            <person name="Kellner H."/>
        </authorList>
    </citation>
    <scope>NUCLEOTIDE SEQUENCE [LARGE SCALE GENOMIC DNA]</scope>
    <source>
        <strain evidence="2 3">DSM 105466</strain>
    </source>
</reference>
<dbReference type="GO" id="GO:0003824">
    <property type="term" value="F:catalytic activity"/>
    <property type="evidence" value="ECO:0007669"/>
    <property type="project" value="InterPro"/>
</dbReference>
<protein>
    <submittedName>
        <fullName evidence="2">Uncharacterized protein</fullName>
    </submittedName>
</protein>
<comment type="similarity">
    <text evidence="1">Belongs to the CoA-transferase III family.</text>
</comment>
<sequence length="493" mass="53337">MDRHNFTATDTVAYIWNELSLPPHALDSLRLPLTTDTNHVPSSFKITHLAQSSVALTALSAALLRSLRDSVPVPTTTVESEHATVEFLSERLYSLGNKLTTGNYNPIGGLYPTSDGYIRVHDSFPHHRAGAKKLLGCPENEEDRSKIAAGAKKWAAIDLETVAIDAGLAMAALRTYEQWDVLPQAQAVADFPILIRKIPDSKRESGLFQPSLAAIDAAAGGVQKCLQGLRVVEMSRVIATPVAGKTLAVHGADVLWVTSPKLPDLPARDRDLSRGKRTIQLDINDSDDRKTLDGLLETAHVFLQGFRPGALASRGLTADQLAQRSQQGIVCANLSAYGPSGPWHERRGFDSLVQTCSGIDVSEAEHYGDCQASKELPCQALDHASGYFLAAGINIALYKQATEGGSYEVNVSLAATAKYLRSLGQFEGKSGFASKGYTKGYEPICAIPDKFFEKRDTEFGLLKAVKHSAQVEGVEVGWDLMPKALGSDEPKWV</sequence>
<dbReference type="InterPro" id="IPR003673">
    <property type="entry name" value="CoA-Trfase_fam_III"/>
</dbReference>
<dbReference type="Proteomes" id="UP000258309">
    <property type="component" value="Unassembled WGS sequence"/>
</dbReference>
<dbReference type="STRING" id="5539.A0A3E2HR17"/>
<gene>
    <name evidence="2" type="ORF">B7463_g560</name>
</gene>
<dbReference type="OMA" id="RFWRTAD"/>
<dbReference type="Pfam" id="PF02515">
    <property type="entry name" value="CoA_transf_3"/>
    <property type="match status" value="1"/>
</dbReference>
<dbReference type="PANTHER" id="PTHR48228">
    <property type="entry name" value="SUCCINYL-COA--D-CITRAMALATE COA-TRANSFERASE"/>
    <property type="match status" value="1"/>
</dbReference>